<evidence type="ECO:0000256" key="3">
    <source>
        <dbReference type="ARBA" id="ARBA00022801"/>
    </source>
</evidence>
<dbReference type="EMBL" id="PVXO01000066">
    <property type="protein sequence ID" value="PRR77310.1"/>
    <property type="molecule type" value="Genomic_DNA"/>
</dbReference>
<feature type="compositionally biased region" description="Low complexity" evidence="5">
    <location>
        <begin position="69"/>
        <end position="82"/>
    </location>
</feature>
<evidence type="ECO:0000256" key="5">
    <source>
        <dbReference type="SAM" id="MobiDB-lite"/>
    </source>
</evidence>
<dbReference type="GO" id="GO:0006508">
    <property type="term" value="P:proteolysis"/>
    <property type="evidence" value="ECO:0007669"/>
    <property type="project" value="UniProtKB-KW"/>
</dbReference>
<accession>A0A2T0B125</accession>
<evidence type="ECO:0000313" key="8">
    <source>
        <dbReference type="Proteomes" id="UP000239706"/>
    </source>
</evidence>
<keyword evidence="3 7" id="KW-0378">Hydrolase</keyword>
<dbReference type="InterPro" id="IPR038765">
    <property type="entry name" value="Papain-like_cys_pep_sf"/>
</dbReference>
<keyword evidence="4" id="KW-0788">Thiol protease</keyword>
<dbReference type="AlphaFoldDB" id="A0A2T0B125"/>
<dbReference type="PANTHER" id="PTHR47053">
    <property type="entry name" value="MUREIN DD-ENDOPEPTIDASE MEPH-RELATED"/>
    <property type="match status" value="1"/>
</dbReference>
<dbReference type="EC" id="3.4.19.-" evidence="7"/>
<dbReference type="OrthoDB" id="9808890at2"/>
<evidence type="ECO:0000313" key="7">
    <source>
        <dbReference type="EMBL" id="PRR77310.1"/>
    </source>
</evidence>
<dbReference type="Pfam" id="PF00877">
    <property type="entry name" value="NLPC_P60"/>
    <property type="match status" value="1"/>
</dbReference>
<feature type="domain" description="NlpC/P60" evidence="6">
    <location>
        <begin position="80"/>
        <end position="201"/>
    </location>
</feature>
<evidence type="ECO:0000256" key="2">
    <source>
        <dbReference type="ARBA" id="ARBA00022670"/>
    </source>
</evidence>
<organism evidence="7 8">
    <name type="scientific">Clostridium liquoris</name>
    <dbReference type="NCBI Taxonomy" id="1289519"/>
    <lineage>
        <taxon>Bacteria</taxon>
        <taxon>Bacillati</taxon>
        <taxon>Bacillota</taxon>
        <taxon>Clostridia</taxon>
        <taxon>Eubacteriales</taxon>
        <taxon>Clostridiaceae</taxon>
        <taxon>Clostridium</taxon>
    </lineage>
</organism>
<dbReference type="RefSeq" id="WP_106064519.1">
    <property type="nucleotide sequence ID" value="NZ_PVXO01000066.1"/>
</dbReference>
<feature type="region of interest" description="Disordered" evidence="5">
    <location>
        <begin position="59"/>
        <end position="82"/>
    </location>
</feature>
<dbReference type="InterPro" id="IPR051202">
    <property type="entry name" value="Peptidase_C40"/>
</dbReference>
<protein>
    <submittedName>
        <fullName evidence="7">Gamma-DL-glutamyl hydrolase</fullName>
        <ecNumber evidence="7">3.4.19.-</ecNumber>
    </submittedName>
</protein>
<dbReference type="PANTHER" id="PTHR47053:SF1">
    <property type="entry name" value="MUREIN DD-ENDOPEPTIDASE MEPH-RELATED"/>
    <property type="match status" value="1"/>
</dbReference>
<proteinExistence type="inferred from homology"/>
<name>A0A2T0B125_9CLOT</name>
<evidence type="ECO:0000259" key="6">
    <source>
        <dbReference type="PROSITE" id="PS51935"/>
    </source>
</evidence>
<evidence type="ECO:0000256" key="4">
    <source>
        <dbReference type="ARBA" id="ARBA00022807"/>
    </source>
</evidence>
<comment type="similarity">
    <text evidence="1">Belongs to the peptidase C40 family.</text>
</comment>
<comment type="caution">
    <text evidence="7">The sequence shown here is derived from an EMBL/GenBank/DDBJ whole genome shotgun (WGS) entry which is preliminary data.</text>
</comment>
<sequence length="202" mass="21666">MKFSKQKIMLFALFMFSILIFGSNKVNHVKADAIINNSNSKATAVRSASVKTDKVIVTPKKSADSESPKSGSKTSVSRGSSGRSDVVSYAYKFMGKPYVWGASGPSSFDCSGFTAYIYGAFSINLDHYTGSQFEAGQSVSKNNLQPGDLVFFNTYGDVSHVGIYSGGGQFIHASSGSGKITVSELSADYYSSRYAGARRILK</sequence>
<dbReference type="GO" id="GO:0008234">
    <property type="term" value="F:cysteine-type peptidase activity"/>
    <property type="evidence" value="ECO:0007669"/>
    <property type="project" value="UniProtKB-KW"/>
</dbReference>
<keyword evidence="2" id="KW-0645">Protease</keyword>
<keyword evidence="8" id="KW-1185">Reference proteome</keyword>
<evidence type="ECO:0000256" key="1">
    <source>
        <dbReference type="ARBA" id="ARBA00007074"/>
    </source>
</evidence>
<dbReference type="Proteomes" id="UP000239706">
    <property type="component" value="Unassembled WGS sequence"/>
</dbReference>
<dbReference type="SUPFAM" id="SSF54001">
    <property type="entry name" value="Cysteine proteinases"/>
    <property type="match status" value="1"/>
</dbReference>
<gene>
    <name evidence="7" type="primary">pgdS</name>
    <name evidence="7" type="ORF">CLLI_24810</name>
</gene>
<dbReference type="PROSITE" id="PS51935">
    <property type="entry name" value="NLPC_P60"/>
    <property type="match status" value="1"/>
</dbReference>
<dbReference type="InterPro" id="IPR000064">
    <property type="entry name" value="NLP_P60_dom"/>
</dbReference>
<dbReference type="Gene3D" id="3.90.1720.10">
    <property type="entry name" value="endopeptidase domain like (from Nostoc punctiforme)"/>
    <property type="match status" value="1"/>
</dbReference>
<reference evidence="7 8" key="1">
    <citation type="submission" date="2018-03" db="EMBL/GenBank/DDBJ databases">
        <title>Genome sequence of Clostridium liquoris DSM 100320.</title>
        <authorList>
            <person name="Poehlein A."/>
            <person name="Daniel R."/>
        </authorList>
    </citation>
    <scope>NUCLEOTIDE SEQUENCE [LARGE SCALE GENOMIC DNA]</scope>
    <source>
        <strain evidence="7 8">DSM 100320</strain>
    </source>
</reference>